<proteinExistence type="predicted"/>
<accession>A0A1V2ET80</accession>
<comment type="caution">
    <text evidence="5">The sequence shown here is derived from an EMBL/GenBank/DDBJ whole genome shotgun (WGS) entry which is preliminary data.</text>
</comment>
<evidence type="ECO:0000313" key="5">
    <source>
        <dbReference type="EMBL" id="ONF95369.1"/>
    </source>
</evidence>
<protein>
    <submittedName>
        <fullName evidence="5">HTH-type transcriptional regulator DegA</fullName>
    </submittedName>
</protein>
<feature type="domain" description="HTH lacI-type" evidence="4">
    <location>
        <begin position="11"/>
        <end position="65"/>
    </location>
</feature>
<dbReference type="SUPFAM" id="SSF47413">
    <property type="entry name" value="lambda repressor-like DNA-binding domains"/>
    <property type="match status" value="1"/>
</dbReference>
<evidence type="ECO:0000256" key="2">
    <source>
        <dbReference type="ARBA" id="ARBA00023125"/>
    </source>
</evidence>
<keyword evidence="1" id="KW-0805">Transcription regulation</keyword>
<keyword evidence="3" id="KW-0804">Transcription</keyword>
<dbReference type="Proteomes" id="UP000188729">
    <property type="component" value="Unassembled WGS sequence"/>
</dbReference>
<dbReference type="InterPro" id="IPR010982">
    <property type="entry name" value="Lambda_DNA-bd_dom_sf"/>
</dbReference>
<dbReference type="Pfam" id="PF13377">
    <property type="entry name" value="Peripla_BP_3"/>
    <property type="match status" value="1"/>
</dbReference>
<dbReference type="CDD" id="cd01545">
    <property type="entry name" value="PBP1_SalR"/>
    <property type="match status" value="1"/>
</dbReference>
<dbReference type="EMBL" id="MPSB01000012">
    <property type="protein sequence ID" value="ONF95369.1"/>
    <property type="molecule type" value="Genomic_DNA"/>
</dbReference>
<dbReference type="SMART" id="SM00354">
    <property type="entry name" value="HTH_LACI"/>
    <property type="match status" value="1"/>
</dbReference>
<evidence type="ECO:0000259" key="4">
    <source>
        <dbReference type="PROSITE" id="PS50932"/>
    </source>
</evidence>
<dbReference type="PANTHER" id="PTHR30146">
    <property type="entry name" value="LACI-RELATED TRANSCRIPTIONAL REPRESSOR"/>
    <property type="match status" value="1"/>
</dbReference>
<dbReference type="PROSITE" id="PS50932">
    <property type="entry name" value="HTH_LACI_2"/>
    <property type="match status" value="1"/>
</dbReference>
<evidence type="ECO:0000256" key="3">
    <source>
        <dbReference type="ARBA" id="ARBA00023163"/>
    </source>
</evidence>
<dbReference type="GO" id="GO:0003700">
    <property type="term" value="F:DNA-binding transcription factor activity"/>
    <property type="evidence" value="ECO:0007669"/>
    <property type="project" value="TreeGrafter"/>
</dbReference>
<reference evidence="5 6" key="1">
    <citation type="submission" date="2016-11" db="EMBL/GenBank/DDBJ databases">
        <title>Genome sequence of Sphingomonas jeddahensis G39.</title>
        <authorList>
            <person name="Poehlein A."/>
            <person name="Wuebbeler J.H."/>
            <person name="Steinbuechel A."/>
            <person name="Daniel R."/>
        </authorList>
    </citation>
    <scope>NUCLEOTIDE SEQUENCE [LARGE SCALE GENOMIC DNA]</scope>
    <source>
        <strain evidence="5 6">G39</strain>
    </source>
</reference>
<evidence type="ECO:0000313" key="6">
    <source>
        <dbReference type="Proteomes" id="UP000188729"/>
    </source>
</evidence>
<keyword evidence="2" id="KW-0238">DNA-binding</keyword>
<dbReference type="PROSITE" id="PS00356">
    <property type="entry name" value="HTH_LACI_1"/>
    <property type="match status" value="1"/>
</dbReference>
<dbReference type="RefSeq" id="WP_076745234.1">
    <property type="nucleotide sequence ID" value="NZ_MPSB01000012.1"/>
</dbReference>
<dbReference type="OrthoDB" id="7185860at2"/>
<dbReference type="Pfam" id="PF00356">
    <property type="entry name" value="LacI"/>
    <property type="match status" value="1"/>
</dbReference>
<dbReference type="STRING" id="1915074.SPHI_24610"/>
<dbReference type="CDD" id="cd01392">
    <property type="entry name" value="HTH_LacI"/>
    <property type="match status" value="1"/>
</dbReference>
<dbReference type="Gene3D" id="1.10.260.40">
    <property type="entry name" value="lambda repressor-like DNA-binding domains"/>
    <property type="match status" value="1"/>
</dbReference>
<sequence>MSTAPSDTARPTIRDVARLAGVSIKTVSRVINDQQYVSAEKRERVRQVMAEIGFQPSQAARALAGHRSHQIALICDNPNPWYVYEIQLGVRERCARDKIRMIAQPYDRASPTLLEDIVALIDQSHPDGLVLAPPACDDQRVMDELMRRGIPYVRLQPGMRIEEGASAAIDNKRAAYDMTAHLLELGHRRIGFIVGDRSYAASGQRLAGYVRALGDAGEELDMELVRQGRFDFASGEAAAEALLALAEPPTAIFASSDDMAAGALAAAHRRGIRVPRELSVVGFDDGPTAQIVWPALTTVRQPVRELADAATDLLLDPPGGGAAQQRHLPHELVIRGSSAPPNG</sequence>
<dbReference type="PANTHER" id="PTHR30146:SF153">
    <property type="entry name" value="LACTOSE OPERON REPRESSOR"/>
    <property type="match status" value="1"/>
</dbReference>
<dbReference type="SUPFAM" id="SSF53822">
    <property type="entry name" value="Periplasmic binding protein-like I"/>
    <property type="match status" value="1"/>
</dbReference>
<keyword evidence="6" id="KW-1185">Reference proteome</keyword>
<dbReference type="InterPro" id="IPR000843">
    <property type="entry name" value="HTH_LacI"/>
</dbReference>
<organism evidence="5 6">
    <name type="scientific">Sphingomonas jeddahensis</name>
    <dbReference type="NCBI Taxonomy" id="1915074"/>
    <lineage>
        <taxon>Bacteria</taxon>
        <taxon>Pseudomonadati</taxon>
        <taxon>Pseudomonadota</taxon>
        <taxon>Alphaproteobacteria</taxon>
        <taxon>Sphingomonadales</taxon>
        <taxon>Sphingomonadaceae</taxon>
        <taxon>Sphingomonas</taxon>
    </lineage>
</organism>
<name>A0A1V2ET80_9SPHN</name>
<dbReference type="Gene3D" id="3.40.50.2300">
    <property type="match status" value="2"/>
</dbReference>
<dbReference type="AlphaFoldDB" id="A0A1V2ET80"/>
<evidence type="ECO:0000256" key="1">
    <source>
        <dbReference type="ARBA" id="ARBA00023015"/>
    </source>
</evidence>
<gene>
    <name evidence="5" type="primary">degA</name>
    <name evidence="5" type="ORF">SPHI_24610</name>
</gene>
<dbReference type="PRINTS" id="PR00036">
    <property type="entry name" value="HTHLACI"/>
</dbReference>
<dbReference type="InterPro" id="IPR046335">
    <property type="entry name" value="LacI/GalR-like_sensor"/>
</dbReference>
<dbReference type="GO" id="GO:0000976">
    <property type="term" value="F:transcription cis-regulatory region binding"/>
    <property type="evidence" value="ECO:0007669"/>
    <property type="project" value="TreeGrafter"/>
</dbReference>
<dbReference type="InterPro" id="IPR028082">
    <property type="entry name" value="Peripla_BP_I"/>
</dbReference>